<comment type="caution">
    <text evidence="5">The sequence shown here is derived from an EMBL/GenBank/DDBJ whole genome shotgun (WGS) entry which is preliminary data.</text>
</comment>
<dbReference type="GO" id="GO:0000976">
    <property type="term" value="F:transcription cis-regulatory region binding"/>
    <property type="evidence" value="ECO:0007669"/>
    <property type="project" value="TreeGrafter"/>
</dbReference>
<dbReference type="Pfam" id="PF00356">
    <property type="entry name" value="LacI"/>
    <property type="match status" value="1"/>
</dbReference>
<dbReference type="Gene3D" id="1.10.260.40">
    <property type="entry name" value="lambda repressor-like DNA-binding domains"/>
    <property type="match status" value="1"/>
</dbReference>
<gene>
    <name evidence="5" type="ORF">CYL18_09265</name>
</gene>
<keyword evidence="3" id="KW-0804">Transcription</keyword>
<dbReference type="InterPro" id="IPR000843">
    <property type="entry name" value="HTH_LacI"/>
</dbReference>
<evidence type="ECO:0000256" key="2">
    <source>
        <dbReference type="ARBA" id="ARBA00023125"/>
    </source>
</evidence>
<evidence type="ECO:0000256" key="1">
    <source>
        <dbReference type="ARBA" id="ARBA00023015"/>
    </source>
</evidence>
<evidence type="ECO:0000313" key="5">
    <source>
        <dbReference type="EMBL" id="PQD95463.1"/>
    </source>
</evidence>
<keyword evidence="1" id="KW-0805">Transcription regulation</keyword>
<dbReference type="CDD" id="cd01392">
    <property type="entry name" value="HTH_LacI"/>
    <property type="match status" value="1"/>
</dbReference>
<keyword evidence="2" id="KW-0238">DNA-binding</keyword>
<dbReference type="SMART" id="SM00354">
    <property type="entry name" value="HTH_LACI"/>
    <property type="match status" value="1"/>
</dbReference>
<proteinExistence type="predicted"/>
<dbReference type="PANTHER" id="PTHR30146">
    <property type="entry name" value="LACI-RELATED TRANSCRIPTIONAL REPRESSOR"/>
    <property type="match status" value="1"/>
</dbReference>
<dbReference type="OrthoDB" id="9788209at2"/>
<dbReference type="Gene3D" id="3.40.50.2300">
    <property type="match status" value="2"/>
</dbReference>
<reference evidence="5 6" key="1">
    <citation type="submission" date="2017-12" db="EMBL/GenBank/DDBJ databases">
        <title>Taxonomic description and draft genome of Pradoshia cofamensis Gen. nov., sp. nov., a thermotolerant bacillale isolated from anterior gut of earthworm Eisenia fetida.</title>
        <authorList>
            <person name="Saha T."/>
            <person name="Chakraborty R."/>
        </authorList>
    </citation>
    <scope>NUCLEOTIDE SEQUENCE [LARGE SCALE GENOMIC DNA]</scope>
    <source>
        <strain evidence="5 6">EAG3</strain>
    </source>
</reference>
<name>A0A2S7N0C4_9BACI</name>
<dbReference type="GO" id="GO:0003700">
    <property type="term" value="F:DNA-binding transcription factor activity"/>
    <property type="evidence" value="ECO:0007669"/>
    <property type="project" value="TreeGrafter"/>
</dbReference>
<feature type="domain" description="HTH lacI-type" evidence="4">
    <location>
        <begin position="3"/>
        <end position="57"/>
    </location>
</feature>
<dbReference type="RefSeq" id="WP_104849218.1">
    <property type="nucleotide sequence ID" value="NZ_PKOZ01000004.1"/>
</dbReference>
<keyword evidence="6" id="KW-1185">Reference proteome</keyword>
<dbReference type="EMBL" id="PKOZ01000004">
    <property type="protein sequence ID" value="PQD95463.1"/>
    <property type="molecule type" value="Genomic_DNA"/>
</dbReference>
<evidence type="ECO:0000256" key="3">
    <source>
        <dbReference type="ARBA" id="ARBA00023163"/>
    </source>
</evidence>
<dbReference type="InterPro" id="IPR046335">
    <property type="entry name" value="LacI/GalR-like_sensor"/>
</dbReference>
<dbReference type="PANTHER" id="PTHR30146:SF109">
    <property type="entry name" value="HTH-TYPE TRANSCRIPTIONAL REGULATOR GALS"/>
    <property type="match status" value="1"/>
</dbReference>
<evidence type="ECO:0000313" key="6">
    <source>
        <dbReference type="Proteomes" id="UP000239663"/>
    </source>
</evidence>
<dbReference type="SUPFAM" id="SSF47413">
    <property type="entry name" value="lambda repressor-like DNA-binding domains"/>
    <property type="match status" value="1"/>
</dbReference>
<dbReference type="InterPro" id="IPR028082">
    <property type="entry name" value="Peripla_BP_I"/>
</dbReference>
<dbReference type="AlphaFoldDB" id="A0A2S7N0C4"/>
<sequence>MAVTIKDVAKLANVAPSTVSRVIANNPRISEKTKRKVRKAMNELGYHPNFIARSLASKSSDVLGIIMPKSGDGSFLNPFFPTVMKGLSQAAHDDRLGLQITTGITEEEIYDEVEKMVHGGRVDGLILLYSKVGDNVLNYLREANFPFVVIGKPYQYESSISHVDNDNFQAGKDVAKYLLDSGHSAIAFIGGNAELVVTIERMKGYEAALMEAGIPVRKDYVIHEDFMLEGGKEAVKRLMNLENSPTALIVADDFMSLGVLNMLDELGIDVPGDISVFSFNNVLLAELSKPPLCSVDINIESLGYQAVKLLLTRIKEPGSPAMRMIVPYELIVRSSVAKIKN</sequence>
<organism evidence="5 6">
    <name type="scientific">Pradoshia eiseniae</name>
    <dbReference type="NCBI Taxonomy" id="2064768"/>
    <lineage>
        <taxon>Bacteria</taxon>
        <taxon>Bacillati</taxon>
        <taxon>Bacillota</taxon>
        <taxon>Bacilli</taxon>
        <taxon>Bacillales</taxon>
        <taxon>Bacillaceae</taxon>
        <taxon>Pradoshia</taxon>
    </lineage>
</organism>
<protein>
    <submittedName>
        <fullName evidence="5">LacI family transcriptional regulator</fullName>
    </submittedName>
</protein>
<dbReference type="InterPro" id="IPR010982">
    <property type="entry name" value="Lambda_DNA-bd_dom_sf"/>
</dbReference>
<accession>A0A2S7N0C4</accession>
<evidence type="ECO:0000259" key="4">
    <source>
        <dbReference type="PROSITE" id="PS50932"/>
    </source>
</evidence>
<dbReference type="Pfam" id="PF13377">
    <property type="entry name" value="Peripla_BP_3"/>
    <property type="match status" value="1"/>
</dbReference>
<dbReference type="Proteomes" id="UP000239663">
    <property type="component" value="Unassembled WGS sequence"/>
</dbReference>
<dbReference type="SUPFAM" id="SSF53822">
    <property type="entry name" value="Periplasmic binding protein-like I"/>
    <property type="match status" value="1"/>
</dbReference>
<dbReference type="PROSITE" id="PS50932">
    <property type="entry name" value="HTH_LACI_2"/>
    <property type="match status" value="1"/>
</dbReference>
<dbReference type="CDD" id="cd06294">
    <property type="entry name" value="PBP1_MalR-like"/>
    <property type="match status" value="1"/>
</dbReference>